<gene>
    <name evidence="1" type="ORF">KCG45_08545</name>
</gene>
<dbReference type="PROSITE" id="PS51257">
    <property type="entry name" value="PROKAR_LIPOPROTEIN"/>
    <property type="match status" value="1"/>
</dbReference>
<name>A0ABS6SMF4_9SPHN</name>
<evidence type="ECO:0000313" key="1">
    <source>
        <dbReference type="EMBL" id="MBV7266225.1"/>
    </source>
</evidence>
<organism evidence="1 2">
    <name type="scientific">Erythrobacter ani</name>
    <dbReference type="NCBI Taxonomy" id="2827235"/>
    <lineage>
        <taxon>Bacteria</taxon>
        <taxon>Pseudomonadati</taxon>
        <taxon>Pseudomonadota</taxon>
        <taxon>Alphaproteobacteria</taxon>
        <taxon>Sphingomonadales</taxon>
        <taxon>Erythrobacteraceae</taxon>
        <taxon>Erythrobacter/Porphyrobacter group</taxon>
        <taxon>Erythrobacter</taxon>
    </lineage>
</organism>
<comment type="caution">
    <text evidence="1">The sequence shown here is derived from an EMBL/GenBank/DDBJ whole genome shotgun (WGS) entry which is preliminary data.</text>
</comment>
<sequence length="112" mass="11562">MRAAEACAASVLSVLLTGCATPEPSPPSARAQGGEAAVEQFLRANRACKDDELGRFLGMTATEQTISEVKAASGAISVRLLPVGKPVSAEGATGRISIELDEANRISRLYCG</sequence>
<evidence type="ECO:0000313" key="2">
    <source>
        <dbReference type="Proteomes" id="UP000699975"/>
    </source>
</evidence>
<protein>
    <recommendedName>
        <fullName evidence="3">Lipoprotein</fullName>
    </recommendedName>
</protein>
<proteinExistence type="predicted"/>
<dbReference type="EMBL" id="JAGSPB010000002">
    <property type="protein sequence ID" value="MBV7266225.1"/>
    <property type="molecule type" value="Genomic_DNA"/>
</dbReference>
<accession>A0ABS6SMF4</accession>
<dbReference type="Proteomes" id="UP000699975">
    <property type="component" value="Unassembled WGS sequence"/>
</dbReference>
<reference evidence="1 2" key="1">
    <citation type="submission" date="2021-04" db="EMBL/GenBank/DDBJ databases">
        <authorList>
            <person name="Pira H."/>
            <person name="Risdian C."/>
            <person name="Wink J."/>
        </authorList>
    </citation>
    <scope>NUCLEOTIDE SEQUENCE [LARGE SCALE GENOMIC DNA]</scope>
    <source>
        <strain evidence="1 2">WH131</strain>
    </source>
</reference>
<dbReference type="InterPro" id="IPR021719">
    <property type="entry name" value="Prot_inh_I78"/>
</dbReference>
<dbReference type="Pfam" id="PF11720">
    <property type="entry name" value="Inhibitor_I78"/>
    <property type="match status" value="1"/>
</dbReference>
<keyword evidence="2" id="KW-1185">Reference proteome</keyword>
<evidence type="ECO:0008006" key="3">
    <source>
        <dbReference type="Google" id="ProtNLM"/>
    </source>
</evidence>
<dbReference type="RefSeq" id="WP_218316848.1">
    <property type="nucleotide sequence ID" value="NZ_JAGSPB010000002.1"/>
</dbReference>